<comment type="caution">
    <text evidence="1">The sequence shown here is derived from an EMBL/GenBank/DDBJ whole genome shotgun (WGS) entry which is preliminary data.</text>
</comment>
<reference evidence="1 2" key="1">
    <citation type="submission" date="2018-08" db="EMBL/GenBank/DDBJ databases">
        <title>A genome reference for cultivated species of the human gut microbiota.</title>
        <authorList>
            <person name="Zou Y."/>
            <person name="Xue W."/>
            <person name="Luo G."/>
        </authorList>
    </citation>
    <scope>NUCLEOTIDE SEQUENCE [LARGE SCALE GENOMIC DNA]</scope>
    <source>
        <strain evidence="1 2">AM22-9LB</strain>
    </source>
</reference>
<dbReference type="EMBL" id="QRHZ01000001">
    <property type="protein sequence ID" value="RHG20068.1"/>
    <property type="molecule type" value="Genomic_DNA"/>
</dbReference>
<dbReference type="RefSeq" id="WP_118197390.1">
    <property type="nucleotide sequence ID" value="NZ_QRHZ01000001.1"/>
</dbReference>
<dbReference type="AlphaFoldDB" id="A0A414SKG1"/>
<protein>
    <submittedName>
        <fullName evidence="1">Uncharacterized protein</fullName>
    </submittedName>
</protein>
<name>A0A414SKG1_9FIRM</name>
<organism evidence="1 2">
    <name type="scientific">Blautia obeum</name>
    <dbReference type="NCBI Taxonomy" id="40520"/>
    <lineage>
        <taxon>Bacteria</taxon>
        <taxon>Bacillati</taxon>
        <taxon>Bacillota</taxon>
        <taxon>Clostridia</taxon>
        <taxon>Lachnospirales</taxon>
        <taxon>Lachnospiraceae</taxon>
        <taxon>Blautia</taxon>
    </lineage>
</organism>
<evidence type="ECO:0000313" key="2">
    <source>
        <dbReference type="Proteomes" id="UP000284220"/>
    </source>
</evidence>
<dbReference type="Proteomes" id="UP000284220">
    <property type="component" value="Unassembled WGS sequence"/>
</dbReference>
<proteinExistence type="predicted"/>
<gene>
    <name evidence="1" type="ORF">DW272_02355</name>
</gene>
<evidence type="ECO:0000313" key="1">
    <source>
        <dbReference type="EMBL" id="RHG20068.1"/>
    </source>
</evidence>
<sequence>MNRQTEDYISLKPIADRFKDSANSITDDEIRNMIKNSLQRQIDEQLDLGLDTLGYRTTEIIDHWFDDCGNEDFVVTLIKNGLKKKFD</sequence>
<accession>A0A414SKG1</accession>